<reference evidence="1 2" key="1">
    <citation type="submission" date="2017-02" db="EMBL/GenBank/DDBJ databases">
        <title>The new phylogeny of genus Mycobacterium.</title>
        <authorList>
            <person name="Tortoli E."/>
            <person name="Trovato A."/>
            <person name="Cirillo D.M."/>
        </authorList>
    </citation>
    <scope>NUCLEOTIDE SEQUENCE [LARGE SCALE GENOMIC DNA]</scope>
    <source>
        <strain evidence="1 2">RW6</strain>
    </source>
</reference>
<accession>A0A1X0A2S8</accession>
<organism evidence="1 2">
    <name type="scientific">Mycobacterium aquaticum</name>
    <dbReference type="NCBI Taxonomy" id="1927124"/>
    <lineage>
        <taxon>Bacteria</taxon>
        <taxon>Bacillati</taxon>
        <taxon>Actinomycetota</taxon>
        <taxon>Actinomycetes</taxon>
        <taxon>Mycobacteriales</taxon>
        <taxon>Mycobacteriaceae</taxon>
        <taxon>Mycobacterium</taxon>
    </lineage>
</organism>
<dbReference type="OrthoDB" id="4235926at2"/>
<proteinExistence type="predicted"/>
<dbReference type="Proteomes" id="UP000192448">
    <property type="component" value="Unassembled WGS sequence"/>
</dbReference>
<dbReference type="STRING" id="1927124.BST13_34190"/>
<protein>
    <recommendedName>
        <fullName evidence="3">ATP-grasp domain-containing protein</fullName>
    </recommendedName>
</protein>
<evidence type="ECO:0000313" key="2">
    <source>
        <dbReference type="Proteomes" id="UP000192448"/>
    </source>
</evidence>
<comment type="caution">
    <text evidence="1">The sequence shown here is derived from an EMBL/GenBank/DDBJ whole genome shotgun (WGS) entry which is preliminary data.</text>
</comment>
<gene>
    <name evidence="1" type="ORF">BST13_34190</name>
</gene>
<name>A0A1X0A2S8_9MYCO</name>
<sequence length="262" mass="26752">MADMVIVADPGDAGAAAVASATAALRADLRVTVASPASLSGAAWTHTVDRGGAATTKIALPGGRRIDSTEVAAVLVRSEAVPVPRFAKSTTADRNYAAGEFRALMVSWLRSLGPRVINGVDGMGLSGPSWSPQRWLVEAGRAGLPVVDSARSSSARIVEGWQGSPYDARRPYLATGTRVGTASEIAVIAGDVVVADRSGVDAVPYLALAAAARCRVLEVELAAGHVVAVRPVPFRTVIQPRAVDAVAALVARVALTTAGVAA</sequence>
<dbReference type="AlphaFoldDB" id="A0A1X0A2S8"/>
<dbReference type="RefSeq" id="WP_083170127.1">
    <property type="nucleotide sequence ID" value="NZ_MVHF01000057.1"/>
</dbReference>
<evidence type="ECO:0008006" key="3">
    <source>
        <dbReference type="Google" id="ProtNLM"/>
    </source>
</evidence>
<evidence type="ECO:0000313" key="1">
    <source>
        <dbReference type="EMBL" id="ORA24393.1"/>
    </source>
</evidence>
<keyword evidence="2" id="KW-1185">Reference proteome</keyword>
<dbReference type="EMBL" id="MVHF01000057">
    <property type="protein sequence ID" value="ORA24393.1"/>
    <property type="molecule type" value="Genomic_DNA"/>
</dbReference>